<sequence length="70" mass="8106">MHQIQLMILMTTQIELQFQFSFLSPLLSDEVKLPQKSVGEISRELGSLGSKMWKTEIMKDQDESRGEYSI</sequence>
<keyword evidence="2" id="KW-1185">Reference proteome</keyword>
<accession>A0A4Y7KGA3</accession>
<proteinExistence type="predicted"/>
<evidence type="ECO:0000313" key="1">
    <source>
        <dbReference type="EMBL" id="RZC70989.1"/>
    </source>
</evidence>
<name>A0A4Y7KGA3_PAPSO</name>
<dbReference type="EMBL" id="CM010721">
    <property type="protein sequence ID" value="RZC70989.1"/>
    <property type="molecule type" value="Genomic_DNA"/>
</dbReference>
<protein>
    <submittedName>
        <fullName evidence="1">Uncharacterized protein</fullName>
    </submittedName>
</protein>
<dbReference type="Proteomes" id="UP000316621">
    <property type="component" value="Chromosome 7"/>
</dbReference>
<dbReference type="AlphaFoldDB" id="A0A4Y7KGA3"/>
<dbReference type="Gramene" id="RZC70989">
    <property type="protein sequence ID" value="RZC70989"/>
    <property type="gene ID" value="C5167_034189"/>
</dbReference>
<reference evidence="1 2" key="1">
    <citation type="journal article" date="2018" name="Science">
        <title>The opium poppy genome and morphinan production.</title>
        <authorList>
            <person name="Guo L."/>
            <person name="Winzer T."/>
            <person name="Yang X."/>
            <person name="Li Y."/>
            <person name="Ning Z."/>
            <person name="He Z."/>
            <person name="Teodor R."/>
            <person name="Lu Y."/>
            <person name="Bowser T.A."/>
            <person name="Graham I.A."/>
            <person name="Ye K."/>
        </authorList>
    </citation>
    <scope>NUCLEOTIDE SEQUENCE [LARGE SCALE GENOMIC DNA]</scope>
    <source>
        <strain evidence="2">cv. HN1</strain>
        <tissue evidence="1">Leaves</tissue>
    </source>
</reference>
<organism evidence="1 2">
    <name type="scientific">Papaver somniferum</name>
    <name type="common">Opium poppy</name>
    <dbReference type="NCBI Taxonomy" id="3469"/>
    <lineage>
        <taxon>Eukaryota</taxon>
        <taxon>Viridiplantae</taxon>
        <taxon>Streptophyta</taxon>
        <taxon>Embryophyta</taxon>
        <taxon>Tracheophyta</taxon>
        <taxon>Spermatophyta</taxon>
        <taxon>Magnoliopsida</taxon>
        <taxon>Ranunculales</taxon>
        <taxon>Papaveraceae</taxon>
        <taxon>Papaveroideae</taxon>
        <taxon>Papaver</taxon>
    </lineage>
</organism>
<evidence type="ECO:0000313" key="2">
    <source>
        <dbReference type="Proteomes" id="UP000316621"/>
    </source>
</evidence>
<gene>
    <name evidence="1" type="ORF">C5167_034189</name>
</gene>